<proteinExistence type="predicted"/>
<keyword evidence="4" id="KW-1185">Reference proteome</keyword>
<reference evidence="3 4" key="1">
    <citation type="submission" date="2007-10" db="EMBL/GenBank/DDBJ databases">
        <title>Complete sequence of Desulfococcus oleovorans Hxd3.</title>
        <authorList>
            <consortium name="US DOE Joint Genome Institute"/>
            <person name="Copeland A."/>
            <person name="Lucas S."/>
            <person name="Lapidus A."/>
            <person name="Barry K."/>
            <person name="Glavina del Rio T."/>
            <person name="Dalin E."/>
            <person name="Tice H."/>
            <person name="Pitluck S."/>
            <person name="Kiss H."/>
            <person name="Brettin T."/>
            <person name="Bruce D."/>
            <person name="Detter J.C."/>
            <person name="Han C."/>
            <person name="Schmutz J."/>
            <person name="Larimer F."/>
            <person name="Land M."/>
            <person name="Hauser L."/>
            <person name="Kyrpides N."/>
            <person name="Kim E."/>
            <person name="Wawrik B."/>
            <person name="Richardson P."/>
        </authorList>
    </citation>
    <scope>NUCLEOTIDE SEQUENCE [LARGE SCALE GENOMIC DNA]</scope>
    <source>
        <strain evidence="4">DSM 6200 / JCM 39069 / Hxd3</strain>
    </source>
</reference>
<dbReference type="InterPro" id="IPR041657">
    <property type="entry name" value="HTH_17"/>
</dbReference>
<dbReference type="PANTHER" id="PTHR38431:SF1">
    <property type="entry name" value="BLL2305 PROTEIN"/>
    <property type="match status" value="1"/>
</dbReference>
<dbReference type="Proteomes" id="UP000008561">
    <property type="component" value="Chromosome"/>
</dbReference>
<dbReference type="SUPFAM" id="SSF53850">
    <property type="entry name" value="Periplasmic binding protein-like II"/>
    <property type="match status" value="1"/>
</dbReference>
<dbReference type="GO" id="GO:0003677">
    <property type="term" value="F:DNA binding"/>
    <property type="evidence" value="ECO:0007669"/>
    <property type="project" value="InterPro"/>
</dbReference>
<gene>
    <name evidence="3" type="ordered locus">Dole_0369</name>
</gene>
<evidence type="ECO:0000259" key="2">
    <source>
        <dbReference type="Pfam" id="PF12728"/>
    </source>
</evidence>
<dbReference type="InterPro" id="IPR010093">
    <property type="entry name" value="SinI_DNA-bd"/>
</dbReference>
<protein>
    <submittedName>
        <fullName evidence="3">DNA binding domain, excisionase family</fullName>
    </submittedName>
</protein>
<dbReference type="NCBIfam" id="TIGR01764">
    <property type="entry name" value="excise"/>
    <property type="match status" value="1"/>
</dbReference>
<name>A8ZT15_DESOH</name>
<dbReference type="KEGG" id="dol:Dole_0369"/>
<dbReference type="Pfam" id="PF12727">
    <property type="entry name" value="PBP_like"/>
    <property type="match status" value="1"/>
</dbReference>
<dbReference type="OrthoDB" id="9804758at2"/>
<dbReference type="AlphaFoldDB" id="A8ZT15"/>
<dbReference type="InterPro" id="IPR024370">
    <property type="entry name" value="PBP_domain"/>
</dbReference>
<sequence>MAQLLSTKELAQLLGIHEKKVYKLITEQRMPATKVTGKWLFPKHLVEQWIAANTINHPGEASCLIDTPSLLVVAGSNDILLDRAMALFMKHHPEITVVFGNLGSMGGLRALGRGVCHMASSHLVQEDEAEYNFSFAAKEMENMPAVVNFCFREQGLVLPKGNPKTVAGMADLARKKLTIVNRAHGTGTRLWFDRKLKEAGVSPGTLKGYDHDVQRHLDVGLEVLSGRADTGPAIRAVAQLLDLDFLPMHWERFDLLIPRSLFFDKKIQAFLSMLTDPAFTGLAETLAGYDLSKSGKMVYPQDQKKESA</sequence>
<organism evidence="3 4">
    <name type="scientific">Desulfosudis oleivorans (strain DSM 6200 / JCM 39069 / Hxd3)</name>
    <name type="common">Desulfococcus oleovorans</name>
    <dbReference type="NCBI Taxonomy" id="96561"/>
    <lineage>
        <taxon>Bacteria</taxon>
        <taxon>Pseudomonadati</taxon>
        <taxon>Thermodesulfobacteriota</taxon>
        <taxon>Desulfobacteria</taxon>
        <taxon>Desulfobacterales</taxon>
        <taxon>Desulfosudaceae</taxon>
        <taxon>Desulfosudis</taxon>
    </lineage>
</organism>
<feature type="domain" description="Helix-turn-helix" evidence="2">
    <location>
        <begin position="4"/>
        <end position="53"/>
    </location>
</feature>
<evidence type="ECO:0000259" key="1">
    <source>
        <dbReference type="Pfam" id="PF12727"/>
    </source>
</evidence>
<evidence type="ECO:0000313" key="3">
    <source>
        <dbReference type="EMBL" id="ABW66179.1"/>
    </source>
</evidence>
<feature type="domain" description="PBP" evidence="1">
    <location>
        <begin position="87"/>
        <end position="274"/>
    </location>
</feature>
<dbReference type="eggNOG" id="COG1910">
    <property type="taxonomic scope" value="Bacteria"/>
</dbReference>
<dbReference type="PANTHER" id="PTHR38431">
    <property type="entry name" value="BLL2305 PROTEIN"/>
    <property type="match status" value="1"/>
</dbReference>
<evidence type="ECO:0000313" key="4">
    <source>
        <dbReference type="Proteomes" id="UP000008561"/>
    </source>
</evidence>
<accession>A8ZT15</accession>
<dbReference type="Pfam" id="PF12728">
    <property type="entry name" value="HTH_17"/>
    <property type="match status" value="1"/>
</dbReference>
<dbReference type="RefSeq" id="WP_012173798.1">
    <property type="nucleotide sequence ID" value="NC_009943.1"/>
</dbReference>
<dbReference type="EMBL" id="CP000859">
    <property type="protein sequence ID" value="ABW66179.1"/>
    <property type="molecule type" value="Genomic_DNA"/>
</dbReference>
<dbReference type="STRING" id="96561.Dole_0369"/>
<dbReference type="HOGENOM" id="CLU_053344_1_0_7"/>